<feature type="region of interest" description="Disordered" evidence="1">
    <location>
        <begin position="62"/>
        <end position="85"/>
    </location>
</feature>
<organism evidence="2 3">
    <name type="scientific">Mycena metata</name>
    <dbReference type="NCBI Taxonomy" id="1033252"/>
    <lineage>
        <taxon>Eukaryota</taxon>
        <taxon>Fungi</taxon>
        <taxon>Dikarya</taxon>
        <taxon>Basidiomycota</taxon>
        <taxon>Agaricomycotina</taxon>
        <taxon>Agaricomycetes</taxon>
        <taxon>Agaricomycetidae</taxon>
        <taxon>Agaricales</taxon>
        <taxon>Marasmiineae</taxon>
        <taxon>Mycenaceae</taxon>
        <taxon>Mycena</taxon>
    </lineage>
</organism>
<dbReference type="AlphaFoldDB" id="A0AAD7GRQ5"/>
<accession>A0AAD7GRQ5</accession>
<evidence type="ECO:0000313" key="2">
    <source>
        <dbReference type="EMBL" id="KAJ7703758.1"/>
    </source>
</evidence>
<evidence type="ECO:0000256" key="1">
    <source>
        <dbReference type="SAM" id="MobiDB-lite"/>
    </source>
</evidence>
<feature type="compositionally biased region" description="Polar residues" evidence="1">
    <location>
        <begin position="232"/>
        <end position="247"/>
    </location>
</feature>
<dbReference type="EMBL" id="JARKIB010000499">
    <property type="protein sequence ID" value="KAJ7703758.1"/>
    <property type="molecule type" value="Genomic_DNA"/>
</dbReference>
<comment type="caution">
    <text evidence="2">The sequence shown here is derived from an EMBL/GenBank/DDBJ whole genome shotgun (WGS) entry which is preliminary data.</text>
</comment>
<dbReference type="Proteomes" id="UP001215598">
    <property type="component" value="Unassembled WGS sequence"/>
</dbReference>
<feature type="region of interest" description="Disordered" evidence="1">
    <location>
        <begin position="218"/>
        <end position="268"/>
    </location>
</feature>
<evidence type="ECO:0000313" key="3">
    <source>
        <dbReference type="Proteomes" id="UP001215598"/>
    </source>
</evidence>
<keyword evidence="3" id="KW-1185">Reference proteome</keyword>
<name>A0AAD7GRQ5_9AGAR</name>
<feature type="compositionally biased region" description="Pro residues" evidence="1">
    <location>
        <begin position="251"/>
        <end position="263"/>
    </location>
</feature>
<gene>
    <name evidence="2" type="ORF">B0H16DRAFT_1829511</name>
</gene>
<reference evidence="2" key="1">
    <citation type="submission" date="2023-03" db="EMBL/GenBank/DDBJ databases">
        <title>Massive genome expansion in bonnet fungi (Mycena s.s.) driven by repeated elements and novel gene families across ecological guilds.</title>
        <authorList>
            <consortium name="Lawrence Berkeley National Laboratory"/>
            <person name="Harder C.B."/>
            <person name="Miyauchi S."/>
            <person name="Viragh M."/>
            <person name="Kuo A."/>
            <person name="Thoen E."/>
            <person name="Andreopoulos B."/>
            <person name="Lu D."/>
            <person name="Skrede I."/>
            <person name="Drula E."/>
            <person name="Henrissat B."/>
            <person name="Morin E."/>
            <person name="Kohler A."/>
            <person name="Barry K."/>
            <person name="LaButti K."/>
            <person name="Morin E."/>
            <person name="Salamov A."/>
            <person name="Lipzen A."/>
            <person name="Mereny Z."/>
            <person name="Hegedus B."/>
            <person name="Baldrian P."/>
            <person name="Stursova M."/>
            <person name="Weitz H."/>
            <person name="Taylor A."/>
            <person name="Grigoriev I.V."/>
            <person name="Nagy L.G."/>
            <person name="Martin F."/>
            <person name="Kauserud H."/>
        </authorList>
    </citation>
    <scope>NUCLEOTIDE SEQUENCE</scope>
    <source>
        <strain evidence="2">CBHHK182m</strain>
    </source>
</reference>
<proteinExistence type="predicted"/>
<sequence>MSSPSTTPNSMSPPQGLSCPHCKNWLIPRLTKSGLAPNTYLAQCLNPNHRPFNFRYGPEFSPPAPTAAQPHAPSVVSPRCPHKTNGNQCKSTRINTLCSQKKCKKHCRNSGGCVLRLHSSSTPSARIVSPTFAPRLAQPAHHTAPDTWGLGFSDLFKDVGQPLQARLKEAEHLLDLAIGMDRLPMSPELLVHDELARMEREQDDRTFAFCLSEELNAAPRRPSVEPPLSIPPATTNGAASLRQTNTLSSPQAPPASQPTPPPSAVLHVRQSGNRHPFADPRQIKRFTLLYLTGGAPHIISVDASQLTAVPWPSYQLSTDHKTCWSIGDDLQPDLELFLERQRMWMVIDIDHIHAGLTTDGVIVLRRRGHPGAKDDELIDKFLPATTTTTTVSHLRYNLKGECSAVCSALSKVKSGAPLIILSDDSDNELEVSAVTTSVPPRKRRIKSHGDINPHLPQRPRLAIDTNVDVVGTIPSTTTTDSAPPSVLSLFSPSISSASEPSTPIEAPKWPDGMYTVDVIAGFLRMDSEELAHMKNRAAKFFHIFDRIYKSSTYDNNLKQWKAVSSVLQQRSLDAGWTKDGLWAVFRTHLNAEHAGKAV</sequence>
<protein>
    <submittedName>
        <fullName evidence="2">Uncharacterized protein</fullName>
    </submittedName>
</protein>